<dbReference type="Pfam" id="PF00571">
    <property type="entry name" value="CBS"/>
    <property type="match status" value="1"/>
</dbReference>
<comment type="caution">
    <text evidence="2">The sequence shown here is derived from an EMBL/GenBank/DDBJ whole genome shotgun (WGS) entry which is preliminary data.</text>
</comment>
<dbReference type="SUPFAM" id="SSF54631">
    <property type="entry name" value="CBS-domain pair"/>
    <property type="match status" value="1"/>
</dbReference>
<proteinExistence type="predicted"/>
<dbReference type="PROSITE" id="PS51371">
    <property type="entry name" value="CBS"/>
    <property type="match status" value="1"/>
</dbReference>
<protein>
    <recommendedName>
        <fullName evidence="1">CBS domain-containing protein</fullName>
    </recommendedName>
</protein>
<dbReference type="AlphaFoldDB" id="A0A0W8G8K7"/>
<dbReference type="InterPro" id="IPR000644">
    <property type="entry name" value="CBS_dom"/>
</dbReference>
<evidence type="ECO:0000313" key="2">
    <source>
        <dbReference type="EMBL" id="KUG29358.1"/>
    </source>
</evidence>
<dbReference type="InterPro" id="IPR046342">
    <property type="entry name" value="CBS_dom_sf"/>
</dbReference>
<evidence type="ECO:0000259" key="1">
    <source>
        <dbReference type="PROSITE" id="PS51371"/>
    </source>
</evidence>
<organism evidence="2">
    <name type="scientific">hydrocarbon metagenome</name>
    <dbReference type="NCBI Taxonomy" id="938273"/>
    <lineage>
        <taxon>unclassified sequences</taxon>
        <taxon>metagenomes</taxon>
        <taxon>ecological metagenomes</taxon>
    </lineage>
</organism>
<feature type="domain" description="CBS" evidence="1">
    <location>
        <begin position="3"/>
        <end position="60"/>
    </location>
</feature>
<name>A0A0W8G8K7_9ZZZZ</name>
<accession>A0A0W8G8K7</accession>
<dbReference type="SMART" id="SM00116">
    <property type="entry name" value="CBS"/>
    <property type="match status" value="1"/>
</dbReference>
<gene>
    <name evidence="2" type="ORF">ASZ90_000742</name>
</gene>
<dbReference type="EMBL" id="LNQE01000096">
    <property type="protein sequence ID" value="KUG29358.1"/>
    <property type="molecule type" value="Genomic_DNA"/>
</dbReference>
<dbReference type="Gene3D" id="3.10.580.10">
    <property type="entry name" value="CBS-domain"/>
    <property type="match status" value="1"/>
</dbReference>
<reference evidence="2" key="1">
    <citation type="journal article" date="2015" name="Proc. Natl. Acad. Sci. U.S.A.">
        <title>Networks of energetic and metabolic interactions define dynamics in microbial communities.</title>
        <authorList>
            <person name="Embree M."/>
            <person name="Liu J.K."/>
            <person name="Al-Bassam M.M."/>
            <person name="Zengler K."/>
        </authorList>
    </citation>
    <scope>NUCLEOTIDE SEQUENCE</scope>
</reference>
<sequence length="64" mass="6630">MLAKRDGETPVAGPRDALVLVLDAMRQAGARFAAVVDGGRVLGLVSARDILAELARLAESSRGV</sequence>